<dbReference type="CDD" id="cd00156">
    <property type="entry name" value="REC"/>
    <property type="match status" value="1"/>
</dbReference>
<dbReference type="InterPro" id="IPR011006">
    <property type="entry name" value="CheY-like_superfamily"/>
</dbReference>
<evidence type="ECO:0000313" key="4">
    <source>
        <dbReference type="EMBL" id="GHO94071.1"/>
    </source>
</evidence>
<evidence type="ECO:0000313" key="5">
    <source>
        <dbReference type="Proteomes" id="UP000597444"/>
    </source>
</evidence>
<dbReference type="AlphaFoldDB" id="A0A8J3IRK5"/>
<evidence type="ECO:0000256" key="1">
    <source>
        <dbReference type="ARBA" id="ARBA00022553"/>
    </source>
</evidence>
<evidence type="ECO:0000256" key="2">
    <source>
        <dbReference type="PROSITE-ProRule" id="PRU00169"/>
    </source>
</evidence>
<feature type="domain" description="Response regulatory" evidence="3">
    <location>
        <begin position="18"/>
        <end position="131"/>
    </location>
</feature>
<dbReference type="InterPro" id="IPR001789">
    <property type="entry name" value="Sig_transdc_resp-reg_receiver"/>
</dbReference>
<dbReference type="SMART" id="SM00448">
    <property type="entry name" value="REC"/>
    <property type="match status" value="1"/>
</dbReference>
<proteinExistence type="predicted"/>
<sequence length="132" mass="15171">MQSLQQQPNTHNPSPEKIILVVEDDDSIGSMLLEALSQETPYKPVWVSDGFQALQAVRSTKPDLFITDYRLPNMNGIELYDRLRGTHNFDNTPAIIMSAYLPEDEVRKRRLIGLNKPFEIDEFLETIEKLIP</sequence>
<dbReference type="Proteomes" id="UP000597444">
    <property type="component" value="Unassembled WGS sequence"/>
</dbReference>
<dbReference type="PANTHER" id="PTHR44591:SF3">
    <property type="entry name" value="RESPONSE REGULATORY DOMAIN-CONTAINING PROTEIN"/>
    <property type="match status" value="1"/>
</dbReference>
<protein>
    <submittedName>
        <fullName evidence="4">Sporulation initiation phosphotransferase F</fullName>
    </submittedName>
</protein>
<dbReference type="PROSITE" id="PS50110">
    <property type="entry name" value="RESPONSE_REGULATORY"/>
    <property type="match status" value="1"/>
</dbReference>
<dbReference type="SUPFAM" id="SSF52172">
    <property type="entry name" value="CheY-like"/>
    <property type="match status" value="1"/>
</dbReference>
<evidence type="ECO:0000259" key="3">
    <source>
        <dbReference type="PROSITE" id="PS50110"/>
    </source>
</evidence>
<feature type="modified residue" description="4-aspartylphosphate" evidence="2">
    <location>
        <position position="68"/>
    </location>
</feature>
<accession>A0A8J3IRK5</accession>
<dbReference type="Pfam" id="PF00072">
    <property type="entry name" value="Response_reg"/>
    <property type="match status" value="1"/>
</dbReference>
<gene>
    <name evidence="4" type="primary">spo0F_3</name>
    <name evidence="4" type="ORF">KSF_041190</name>
</gene>
<comment type="caution">
    <text evidence="4">The sequence shown here is derived from an EMBL/GenBank/DDBJ whole genome shotgun (WGS) entry which is preliminary data.</text>
</comment>
<dbReference type="InterPro" id="IPR050595">
    <property type="entry name" value="Bact_response_regulator"/>
</dbReference>
<organism evidence="4 5">
    <name type="scientific">Reticulibacter mediterranei</name>
    <dbReference type="NCBI Taxonomy" id="2778369"/>
    <lineage>
        <taxon>Bacteria</taxon>
        <taxon>Bacillati</taxon>
        <taxon>Chloroflexota</taxon>
        <taxon>Ktedonobacteria</taxon>
        <taxon>Ktedonobacterales</taxon>
        <taxon>Reticulibacteraceae</taxon>
        <taxon>Reticulibacter</taxon>
    </lineage>
</organism>
<dbReference type="RefSeq" id="WP_220204830.1">
    <property type="nucleotide sequence ID" value="NZ_BNJK01000001.1"/>
</dbReference>
<keyword evidence="5" id="KW-1185">Reference proteome</keyword>
<reference evidence="4" key="1">
    <citation type="submission" date="2020-10" db="EMBL/GenBank/DDBJ databases">
        <title>Taxonomic study of unclassified bacteria belonging to the class Ktedonobacteria.</title>
        <authorList>
            <person name="Yabe S."/>
            <person name="Wang C.M."/>
            <person name="Zheng Y."/>
            <person name="Sakai Y."/>
            <person name="Cavaletti L."/>
            <person name="Monciardini P."/>
            <person name="Donadio S."/>
        </authorList>
    </citation>
    <scope>NUCLEOTIDE SEQUENCE</scope>
    <source>
        <strain evidence="4">ID150040</strain>
    </source>
</reference>
<keyword evidence="1 2" id="KW-0597">Phosphoprotein</keyword>
<dbReference type="PANTHER" id="PTHR44591">
    <property type="entry name" value="STRESS RESPONSE REGULATOR PROTEIN 1"/>
    <property type="match status" value="1"/>
</dbReference>
<dbReference type="Gene3D" id="3.40.50.2300">
    <property type="match status" value="1"/>
</dbReference>
<dbReference type="EMBL" id="BNJK01000001">
    <property type="protein sequence ID" value="GHO94071.1"/>
    <property type="molecule type" value="Genomic_DNA"/>
</dbReference>
<name>A0A8J3IRK5_9CHLR</name>
<dbReference type="GO" id="GO:0000160">
    <property type="term" value="P:phosphorelay signal transduction system"/>
    <property type="evidence" value="ECO:0007669"/>
    <property type="project" value="InterPro"/>
</dbReference>